<reference evidence="2 3" key="2">
    <citation type="journal article" date="2018" name="Int. J. Syst. Evol. Microbiol.">
        <title>Burkholderia insecticola sp. nov., a gut symbiotic bacterium of the bean bug Riptortus pedestris.</title>
        <authorList>
            <person name="Takeshita K."/>
            <person name="Tamaki H."/>
            <person name="Ohbayashi T."/>
            <person name="Meng X.-Y."/>
            <person name="Sone T."/>
            <person name="Mitani Y."/>
            <person name="Peeters C."/>
            <person name="Kikuchi Y."/>
            <person name="Vandamme P."/>
        </authorList>
    </citation>
    <scope>NUCLEOTIDE SEQUENCE [LARGE SCALE GENOMIC DNA]</scope>
    <source>
        <strain evidence="2">RPE64</strain>
    </source>
</reference>
<evidence type="ECO:0000313" key="3">
    <source>
        <dbReference type="Proteomes" id="UP000013966"/>
    </source>
</evidence>
<dbReference type="PATRIC" id="fig|758793.3.peg.7"/>
<keyword evidence="3" id="KW-1185">Reference proteome</keyword>
<dbReference type="HOGENOM" id="CLU_1313468_0_0_4"/>
<evidence type="ECO:0000313" key="2">
    <source>
        <dbReference type="EMBL" id="BAN21760.1"/>
    </source>
</evidence>
<dbReference type="Pfam" id="PF12708">
    <property type="entry name" value="Pect-lyase_RHGA_epim"/>
    <property type="match status" value="1"/>
</dbReference>
<protein>
    <recommendedName>
        <fullName evidence="1">Rhamnogalacturonase A/B/Epimerase-like pectate lyase domain-containing protein</fullName>
    </recommendedName>
</protein>
<dbReference type="InterPro" id="IPR024535">
    <property type="entry name" value="RHGA/B-epi-like_pectate_lyase"/>
</dbReference>
<proteinExistence type="predicted"/>
<accession>R4WLS5</accession>
<reference evidence="2 3" key="1">
    <citation type="journal article" date="2013" name="Genome Announc.">
        <title>Complete Genome Sequence of Burkholderia sp. Strain RPE64, Bacterial Symbiont of the Bean Bug Riptortus pedestris.</title>
        <authorList>
            <person name="Shibata T.F."/>
            <person name="Maeda T."/>
            <person name="Nikoh N."/>
            <person name="Yamaguchi K."/>
            <person name="Oshima K."/>
            <person name="Hattori M."/>
            <person name="Nishiyama T."/>
            <person name="Hasebe M."/>
            <person name="Fukatsu T."/>
            <person name="Kikuchi Y."/>
            <person name="Shigenobu S."/>
        </authorList>
    </citation>
    <scope>NUCLEOTIDE SEQUENCE [LARGE SCALE GENOMIC DNA]</scope>
</reference>
<dbReference type="AlphaFoldDB" id="R4WLS5"/>
<dbReference type="InterPro" id="IPR011050">
    <property type="entry name" value="Pectin_lyase_fold/virulence"/>
</dbReference>
<dbReference type="SUPFAM" id="SSF51126">
    <property type="entry name" value="Pectin lyase-like"/>
    <property type="match status" value="1"/>
</dbReference>
<evidence type="ECO:0000259" key="1">
    <source>
        <dbReference type="Pfam" id="PF12708"/>
    </source>
</evidence>
<sequence length="209" mass="21779">MDAPNDFLVGHQYRFQNQEDEALLIFEGDTPSDAGASTLAAGGGYTVTYRHGAIWAKSSDALSVVGIEDLGPETGNAIDGGTTALLKQNFAAANTIAAIQDDPASQTDQAATYGQLQDALPQFNGPDGASLIGYKARTVAAELDDGWANPKRYGAKGDGRADDSVAIQAAIDELAARGGGVVRFPNGEYRCNVILRDGVHLISGAEMFG</sequence>
<name>R4WLS5_9BURK</name>
<dbReference type="EMBL" id="AP013058">
    <property type="protein sequence ID" value="BAN21760.1"/>
    <property type="molecule type" value="Genomic_DNA"/>
</dbReference>
<dbReference type="Gene3D" id="2.160.20.10">
    <property type="entry name" value="Single-stranded right-handed beta-helix, Pectin lyase-like"/>
    <property type="match status" value="1"/>
</dbReference>
<dbReference type="InterPro" id="IPR012334">
    <property type="entry name" value="Pectin_lyas_fold"/>
</dbReference>
<feature type="domain" description="Rhamnogalacturonase A/B/Epimerase-like pectate lyase" evidence="1">
    <location>
        <begin position="147"/>
        <end position="192"/>
    </location>
</feature>
<organism evidence="2 3">
    <name type="scientific">Caballeronia insecticola</name>
    <dbReference type="NCBI Taxonomy" id="758793"/>
    <lineage>
        <taxon>Bacteria</taxon>
        <taxon>Pseudomonadati</taxon>
        <taxon>Pseudomonadota</taxon>
        <taxon>Betaproteobacteria</taxon>
        <taxon>Burkholderiales</taxon>
        <taxon>Burkholderiaceae</taxon>
        <taxon>Caballeronia</taxon>
    </lineage>
</organism>
<gene>
    <name evidence="2" type="ORF">BRPE64_ACDS00060</name>
</gene>
<dbReference type="Proteomes" id="UP000013966">
    <property type="component" value="Chromosome 1"/>
</dbReference>
<dbReference type="KEGG" id="buo:BRPE64_ACDS00060"/>